<reference evidence="1" key="1">
    <citation type="submission" date="2021-05" db="EMBL/GenBank/DDBJ databases">
        <authorList>
            <person name="Pan Q."/>
            <person name="Jouanno E."/>
            <person name="Zahm M."/>
            <person name="Klopp C."/>
            <person name="Cabau C."/>
            <person name="Louis A."/>
            <person name="Berthelot C."/>
            <person name="Parey E."/>
            <person name="Roest Crollius H."/>
            <person name="Montfort J."/>
            <person name="Robinson-Rechavi M."/>
            <person name="Bouchez O."/>
            <person name="Lampietro C."/>
            <person name="Lopez Roques C."/>
            <person name="Donnadieu C."/>
            <person name="Postlethwait J."/>
            <person name="Bobe J."/>
            <person name="Dillon D."/>
            <person name="Chandos A."/>
            <person name="von Hippel F."/>
            <person name="Guiguen Y."/>
        </authorList>
    </citation>
    <scope>NUCLEOTIDE SEQUENCE</scope>
    <source>
        <strain evidence="1">YG-Jan2019</strain>
    </source>
</reference>
<accession>A0ACC2HBP7</accession>
<protein>
    <submittedName>
        <fullName evidence="1">Uncharacterized protein</fullName>
    </submittedName>
</protein>
<name>A0ACC2HBP7_DALPE</name>
<comment type="caution">
    <text evidence="1">The sequence shown here is derived from an EMBL/GenBank/DDBJ whole genome shotgun (WGS) entry which is preliminary data.</text>
</comment>
<gene>
    <name evidence="1" type="ORF">DPEC_G00052220</name>
</gene>
<proteinExistence type="predicted"/>
<dbReference type="EMBL" id="CM055731">
    <property type="protein sequence ID" value="KAJ8013337.1"/>
    <property type="molecule type" value="Genomic_DNA"/>
</dbReference>
<evidence type="ECO:0000313" key="2">
    <source>
        <dbReference type="Proteomes" id="UP001157502"/>
    </source>
</evidence>
<keyword evidence="2" id="KW-1185">Reference proteome</keyword>
<organism evidence="1 2">
    <name type="scientific">Dallia pectoralis</name>
    <name type="common">Alaska blackfish</name>
    <dbReference type="NCBI Taxonomy" id="75939"/>
    <lineage>
        <taxon>Eukaryota</taxon>
        <taxon>Metazoa</taxon>
        <taxon>Chordata</taxon>
        <taxon>Craniata</taxon>
        <taxon>Vertebrata</taxon>
        <taxon>Euteleostomi</taxon>
        <taxon>Actinopterygii</taxon>
        <taxon>Neopterygii</taxon>
        <taxon>Teleostei</taxon>
        <taxon>Protacanthopterygii</taxon>
        <taxon>Esociformes</taxon>
        <taxon>Umbridae</taxon>
        <taxon>Dallia</taxon>
    </lineage>
</organism>
<sequence length="86" mass="9963">MQTRIEWQPIRPINTREAPLEAPKYSRHAHFLQTRAFQRSSSLNSCQRPLSCFPKLPHPALPPSLIHPSAVLPWKPHVSWPYGNLF</sequence>
<dbReference type="Proteomes" id="UP001157502">
    <property type="component" value="Chromosome 4"/>
</dbReference>
<evidence type="ECO:0000313" key="1">
    <source>
        <dbReference type="EMBL" id="KAJ8013337.1"/>
    </source>
</evidence>